<sequence>MDGEIRLGILASACEAKTTFEKGENMTMKLTNIMMEHLINHPPPFKFIFFLFLLYKNIFLVSIIMLILVSIDLEIFYLEKKVLHDGNGSKL</sequence>
<evidence type="ECO:0000313" key="2">
    <source>
        <dbReference type="EMBL" id="APT46672.1"/>
    </source>
</evidence>
<keyword evidence="1" id="KW-1133">Transmembrane helix</keyword>
<accession>A0A1L6ZJN2</accession>
<dbReference type="AlphaFoldDB" id="A0A1L6ZJN2"/>
<reference evidence="2 3" key="1">
    <citation type="submission" date="2016-05" db="EMBL/GenBank/DDBJ databases">
        <title>Complete Genome and Methylome Analysis of Psychrotrophic Bacterial Isolates from Antarctic Lake Untersee.</title>
        <authorList>
            <person name="Fomenkov A."/>
            <person name="Akimov V.N."/>
            <person name="Vasilyeva L.V."/>
            <person name="Andersen D."/>
            <person name="Vincze T."/>
            <person name="Roberts R.J."/>
        </authorList>
    </citation>
    <scope>NUCLEOTIDE SEQUENCE [LARGE SCALE GENOMIC DNA]</scope>
    <source>
        <strain evidence="2 3">U14-5</strain>
    </source>
</reference>
<gene>
    <name evidence="2" type="ORF">BSA145_12910</name>
</gene>
<dbReference type="Proteomes" id="UP000185426">
    <property type="component" value="Chromosome"/>
</dbReference>
<evidence type="ECO:0000313" key="3">
    <source>
        <dbReference type="Proteomes" id="UP000185426"/>
    </source>
</evidence>
<protein>
    <submittedName>
        <fullName evidence="2">Uncharacterized protein</fullName>
    </submittedName>
</protein>
<proteinExistence type="predicted"/>
<organism evidence="2 3">
    <name type="scientific">Bacillus safensis</name>
    <dbReference type="NCBI Taxonomy" id="561879"/>
    <lineage>
        <taxon>Bacteria</taxon>
        <taxon>Bacillati</taxon>
        <taxon>Bacillota</taxon>
        <taxon>Bacilli</taxon>
        <taxon>Bacillales</taxon>
        <taxon>Bacillaceae</taxon>
        <taxon>Bacillus</taxon>
    </lineage>
</organism>
<keyword evidence="1" id="KW-0472">Membrane</keyword>
<feature type="transmembrane region" description="Helical" evidence="1">
    <location>
        <begin position="47"/>
        <end position="71"/>
    </location>
</feature>
<name>A0A1L6ZJN2_BACIA</name>
<evidence type="ECO:0000256" key="1">
    <source>
        <dbReference type="SAM" id="Phobius"/>
    </source>
</evidence>
<keyword evidence="1" id="KW-0812">Transmembrane</keyword>
<dbReference type="EMBL" id="CP015607">
    <property type="protein sequence ID" value="APT46672.1"/>
    <property type="molecule type" value="Genomic_DNA"/>
</dbReference>